<name>A0ABN3DEW3_9ACTN</name>
<reference evidence="3 4" key="1">
    <citation type="journal article" date="2019" name="Int. J. Syst. Evol. Microbiol.">
        <title>The Global Catalogue of Microorganisms (GCM) 10K type strain sequencing project: providing services to taxonomists for standard genome sequencing and annotation.</title>
        <authorList>
            <consortium name="The Broad Institute Genomics Platform"/>
            <consortium name="The Broad Institute Genome Sequencing Center for Infectious Disease"/>
            <person name="Wu L."/>
            <person name="Ma J."/>
        </authorList>
    </citation>
    <scope>NUCLEOTIDE SEQUENCE [LARGE SCALE GENOMIC DNA]</scope>
    <source>
        <strain evidence="3 4">JCM 3053</strain>
    </source>
</reference>
<gene>
    <name evidence="3" type="ORF">GCM10010104_22750</name>
</gene>
<dbReference type="InterPro" id="IPR006311">
    <property type="entry name" value="TAT_signal"/>
</dbReference>
<dbReference type="Pfam" id="PF20732">
    <property type="entry name" value="NamZ_C"/>
    <property type="match status" value="1"/>
</dbReference>
<dbReference type="EMBL" id="BAAART010000051">
    <property type="protein sequence ID" value="GAA2229305.1"/>
    <property type="molecule type" value="Genomic_DNA"/>
</dbReference>
<comment type="caution">
    <text evidence="3">The sequence shown here is derived from an EMBL/GenBank/DDBJ whole genome shotgun (WGS) entry which is preliminary data.</text>
</comment>
<evidence type="ECO:0000313" key="3">
    <source>
        <dbReference type="EMBL" id="GAA2229305.1"/>
    </source>
</evidence>
<dbReference type="InterPro" id="IPR008302">
    <property type="entry name" value="NamZ"/>
</dbReference>
<feature type="domain" description="Peptidoglycan beta-N-acetylmuramidase NamZ N-terminal" evidence="1">
    <location>
        <begin position="53"/>
        <end position="256"/>
    </location>
</feature>
<organism evidence="3 4">
    <name type="scientific">Streptomyces indiaensis</name>
    <dbReference type="NCBI Taxonomy" id="284033"/>
    <lineage>
        <taxon>Bacteria</taxon>
        <taxon>Bacillati</taxon>
        <taxon>Actinomycetota</taxon>
        <taxon>Actinomycetes</taxon>
        <taxon>Kitasatosporales</taxon>
        <taxon>Streptomycetaceae</taxon>
        <taxon>Streptomyces</taxon>
    </lineage>
</organism>
<dbReference type="Proteomes" id="UP001501474">
    <property type="component" value="Unassembled WGS sequence"/>
</dbReference>
<proteinExistence type="predicted"/>
<dbReference type="InterPro" id="IPR048503">
    <property type="entry name" value="NamZ_C"/>
</dbReference>
<evidence type="ECO:0000259" key="1">
    <source>
        <dbReference type="Pfam" id="PF07075"/>
    </source>
</evidence>
<dbReference type="PIRSF" id="PIRSF016719">
    <property type="entry name" value="UCP016719"/>
    <property type="match status" value="1"/>
</dbReference>
<dbReference type="RefSeq" id="WP_234847687.1">
    <property type="nucleotide sequence ID" value="NZ_BAAART010000051.1"/>
</dbReference>
<sequence>MRPSRRAILTSATAAAVAATPGTAAARPHQHLRTGFERLAQDGYALLHGQKAGIVTNPTGITRDARHIVDVMHADARVDLTAVFGPEHGFRGTAQAGGSEGRYDDPATGLPVYDTYLKSGRPLADVFTASGVDTVVFDIQDVGARFYTYIWTLYDCMEAAALAGKRCVVLDRPNPVTGRAALGPVLHREFATFVGRQPISQAHGMTVAELARLFNAEFLTDPVPLETVTMSGWRRSEFYDASGLPWVPPSPNMPTPETALVYSGTCLFEGTNLSEGRGTTRPFELLGAEGLDRRWAAAANELALPGVWFREAYFAPTFSKFQGKTIGGVQLHVHDRAAFDPVRTGIALLVTAKRVWSGFAWRPDHWIDKLTGSTRVRTMIDAGADTDEVVAGWQEDLAGFRRMRREYLLYR</sequence>
<dbReference type="InterPro" id="IPR048502">
    <property type="entry name" value="NamZ_N"/>
</dbReference>
<accession>A0ABN3DEW3</accession>
<feature type="domain" description="Peptidoglycan beta-N-acetylmuramidase NamZ C-terminal" evidence="2">
    <location>
        <begin position="260"/>
        <end position="410"/>
    </location>
</feature>
<dbReference type="PANTHER" id="PTHR42915:SF1">
    <property type="entry name" value="PEPTIDOGLYCAN BETA-N-ACETYLMURAMIDASE NAMZ"/>
    <property type="match status" value="1"/>
</dbReference>
<evidence type="ECO:0000313" key="4">
    <source>
        <dbReference type="Proteomes" id="UP001501474"/>
    </source>
</evidence>
<dbReference type="Gene3D" id="3.90.1150.140">
    <property type="match status" value="1"/>
</dbReference>
<dbReference type="PANTHER" id="PTHR42915">
    <property type="entry name" value="HYPOTHETICAL 460 KDA PROTEIN IN FEUA-SIGW INTERGENIC REGION [PRECURSOR]"/>
    <property type="match status" value="1"/>
</dbReference>
<dbReference type="Pfam" id="PF07075">
    <property type="entry name" value="NamZ_N"/>
    <property type="match status" value="1"/>
</dbReference>
<evidence type="ECO:0000259" key="2">
    <source>
        <dbReference type="Pfam" id="PF20732"/>
    </source>
</evidence>
<keyword evidence="4" id="KW-1185">Reference proteome</keyword>
<dbReference type="Gene3D" id="3.40.50.12170">
    <property type="entry name" value="Uncharacterised protein PF07075, DUF1343"/>
    <property type="match status" value="1"/>
</dbReference>
<dbReference type="PROSITE" id="PS51318">
    <property type="entry name" value="TAT"/>
    <property type="match status" value="1"/>
</dbReference>
<protein>
    <submittedName>
        <fullName evidence="3">DUF1343 domain-containing protein</fullName>
    </submittedName>
</protein>